<evidence type="ECO:0000256" key="2">
    <source>
        <dbReference type="ARBA" id="ARBA00022475"/>
    </source>
</evidence>
<dbReference type="InterPro" id="IPR002293">
    <property type="entry name" value="AA/rel_permease1"/>
</dbReference>
<keyword evidence="3 7" id="KW-0812">Transmembrane</keyword>
<dbReference type="Proteomes" id="UP000587396">
    <property type="component" value="Unassembled WGS sequence"/>
</dbReference>
<feature type="transmembrane region" description="Helical" evidence="7">
    <location>
        <begin position="357"/>
        <end position="377"/>
    </location>
</feature>
<dbReference type="PANTHER" id="PTHR42770:SF12">
    <property type="entry name" value="AMINO ACID TRANSPORTER"/>
    <property type="match status" value="1"/>
</dbReference>
<dbReference type="Gene3D" id="1.20.1740.10">
    <property type="entry name" value="Amino acid/polyamine transporter I"/>
    <property type="match status" value="1"/>
</dbReference>
<dbReference type="RefSeq" id="WP_185906050.1">
    <property type="nucleotide sequence ID" value="NZ_JACMSE010000012.1"/>
</dbReference>
<protein>
    <submittedName>
        <fullName evidence="8">APC family permease</fullName>
    </submittedName>
</protein>
<proteinExistence type="predicted"/>
<feature type="transmembrane region" description="Helical" evidence="7">
    <location>
        <begin position="12"/>
        <end position="33"/>
    </location>
</feature>
<sequence length="496" mass="52319">MAKTKLKRTLGFAPAFGAAVGLVVSGTAMFSVGNLAGTTGYATFIVAAIALVPMMAAAFAFGELASMLPGGGMISDYTLPALGRFWAMFALLSGYVLLVACDGGTQIMMGGASVESITGVPQLVVALALFVVVVAINVVGVSVYGAVESWVTVALVIVFALLGILGFCNVGAVFGAAPVRAEMPLLPDGGWGTVFGSVGAAIWFFIGFEFACPMAEESKKPYRYIPYALIFGLLAIFAVDSIFAAAAARFTDASVLTTSAVPQIEAAQGMLGPIGAVVMTLLTILASFTTANAYCAALPRMLYGMAREGLMPKLFLKLSVRFRTPVNGIVFTALLMLLTMVYIGINGTNADTVSSLISVACITWMISYAIAMIDVLVLRKRYPDYPRLWKVPAAKVVLPIGILGVAYAIWTLSDFWLAAVIAMAVVAVYSFAWMKLKHIDLRDKVSLAQTAEGIKASSEYLPVWDEAVEEWLQKQGSSEQDGAEDANASDAELVVG</sequence>
<evidence type="ECO:0000256" key="6">
    <source>
        <dbReference type="SAM" id="MobiDB-lite"/>
    </source>
</evidence>
<feature type="transmembrane region" description="Helical" evidence="7">
    <location>
        <begin position="324"/>
        <end position="345"/>
    </location>
</feature>
<keyword evidence="2" id="KW-1003">Cell membrane</keyword>
<dbReference type="EMBL" id="JACMSE010000012">
    <property type="protein sequence ID" value="MBC2890323.1"/>
    <property type="molecule type" value="Genomic_DNA"/>
</dbReference>
<feature type="transmembrane region" description="Helical" evidence="7">
    <location>
        <begin position="151"/>
        <end position="177"/>
    </location>
</feature>
<evidence type="ECO:0000256" key="1">
    <source>
        <dbReference type="ARBA" id="ARBA00004651"/>
    </source>
</evidence>
<organism evidence="8 9">
    <name type="scientific">Gordonibacter massiliensis</name>
    <name type="common">ex Traore et al. 2017</name>
    <dbReference type="NCBI Taxonomy" id="1841863"/>
    <lineage>
        <taxon>Bacteria</taxon>
        <taxon>Bacillati</taxon>
        <taxon>Actinomycetota</taxon>
        <taxon>Coriobacteriia</taxon>
        <taxon>Eggerthellales</taxon>
        <taxon>Eggerthellaceae</taxon>
        <taxon>Gordonibacter</taxon>
    </lineage>
</organism>
<evidence type="ECO:0000313" key="9">
    <source>
        <dbReference type="Proteomes" id="UP000587396"/>
    </source>
</evidence>
<feature type="transmembrane region" description="Helical" evidence="7">
    <location>
        <begin position="189"/>
        <end position="212"/>
    </location>
</feature>
<keyword evidence="4 7" id="KW-1133">Transmembrane helix</keyword>
<evidence type="ECO:0000313" key="8">
    <source>
        <dbReference type="EMBL" id="MBC2890323.1"/>
    </source>
</evidence>
<keyword evidence="9" id="KW-1185">Reference proteome</keyword>
<evidence type="ECO:0000256" key="7">
    <source>
        <dbReference type="SAM" id="Phobius"/>
    </source>
</evidence>
<feature type="transmembrane region" description="Helical" evidence="7">
    <location>
        <begin position="81"/>
        <end position="100"/>
    </location>
</feature>
<comment type="caution">
    <text evidence="8">The sequence shown here is derived from an EMBL/GenBank/DDBJ whole genome shotgun (WGS) entry which is preliminary data.</text>
</comment>
<evidence type="ECO:0000256" key="3">
    <source>
        <dbReference type="ARBA" id="ARBA00022692"/>
    </source>
</evidence>
<gene>
    <name evidence="8" type="ORF">H7313_13375</name>
</gene>
<feature type="transmembrane region" description="Helical" evidence="7">
    <location>
        <begin position="39"/>
        <end position="61"/>
    </location>
</feature>
<dbReference type="PANTHER" id="PTHR42770">
    <property type="entry name" value="AMINO ACID TRANSPORTER-RELATED"/>
    <property type="match status" value="1"/>
</dbReference>
<dbReference type="InterPro" id="IPR050367">
    <property type="entry name" value="APC_superfamily"/>
</dbReference>
<feature type="transmembrane region" description="Helical" evidence="7">
    <location>
        <begin position="415"/>
        <end position="434"/>
    </location>
</feature>
<name>A0A842JE85_9ACTN</name>
<feature type="region of interest" description="Disordered" evidence="6">
    <location>
        <begin position="474"/>
        <end position="496"/>
    </location>
</feature>
<dbReference type="GO" id="GO:0022857">
    <property type="term" value="F:transmembrane transporter activity"/>
    <property type="evidence" value="ECO:0007669"/>
    <property type="project" value="InterPro"/>
</dbReference>
<evidence type="ECO:0000256" key="4">
    <source>
        <dbReference type="ARBA" id="ARBA00022989"/>
    </source>
</evidence>
<feature type="transmembrane region" description="Helical" evidence="7">
    <location>
        <begin position="224"/>
        <end position="250"/>
    </location>
</feature>
<feature type="transmembrane region" description="Helical" evidence="7">
    <location>
        <begin position="389"/>
        <end position="409"/>
    </location>
</feature>
<dbReference type="Pfam" id="PF13520">
    <property type="entry name" value="AA_permease_2"/>
    <property type="match status" value="1"/>
</dbReference>
<dbReference type="GO" id="GO:0005886">
    <property type="term" value="C:plasma membrane"/>
    <property type="evidence" value="ECO:0007669"/>
    <property type="project" value="UniProtKB-SubCell"/>
</dbReference>
<feature type="transmembrane region" description="Helical" evidence="7">
    <location>
        <begin position="270"/>
        <end position="303"/>
    </location>
</feature>
<comment type="subcellular location">
    <subcellularLocation>
        <location evidence="1">Cell membrane</location>
        <topology evidence="1">Multi-pass membrane protein</topology>
    </subcellularLocation>
</comment>
<dbReference type="AlphaFoldDB" id="A0A842JE85"/>
<evidence type="ECO:0000256" key="5">
    <source>
        <dbReference type="ARBA" id="ARBA00023136"/>
    </source>
</evidence>
<dbReference type="PIRSF" id="PIRSF006060">
    <property type="entry name" value="AA_transporter"/>
    <property type="match status" value="1"/>
</dbReference>
<reference evidence="8 9" key="1">
    <citation type="submission" date="2020-08" db="EMBL/GenBank/DDBJ databases">
        <authorList>
            <person name="Liu C."/>
            <person name="Sun Q."/>
        </authorList>
    </citation>
    <scope>NUCLEOTIDE SEQUENCE [LARGE SCALE GENOMIC DNA]</scope>
    <source>
        <strain evidence="8 9">N22</strain>
    </source>
</reference>
<accession>A0A842JE85</accession>
<keyword evidence="5 7" id="KW-0472">Membrane</keyword>
<feature type="transmembrane region" description="Helical" evidence="7">
    <location>
        <begin position="120"/>
        <end position="144"/>
    </location>
</feature>